<dbReference type="AlphaFoldDB" id="A0AAD8FLJ7"/>
<dbReference type="Pfam" id="PF12736">
    <property type="entry name" value="CABIT"/>
    <property type="match status" value="1"/>
</dbReference>
<dbReference type="Proteomes" id="UP001233172">
    <property type="component" value="Unassembled WGS sequence"/>
</dbReference>
<proteinExistence type="predicted"/>
<organism evidence="2 3">
    <name type="scientific">Biomphalaria pfeifferi</name>
    <name type="common">Bloodfluke planorb</name>
    <name type="synonym">Freshwater snail</name>
    <dbReference type="NCBI Taxonomy" id="112525"/>
    <lineage>
        <taxon>Eukaryota</taxon>
        <taxon>Metazoa</taxon>
        <taxon>Spiralia</taxon>
        <taxon>Lophotrochozoa</taxon>
        <taxon>Mollusca</taxon>
        <taxon>Gastropoda</taxon>
        <taxon>Heterobranchia</taxon>
        <taxon>Euthyneura</taxon>
        <taxon>Panpulmonata</taxon>
        <taxon>Hygrophila</taxon>
        <taxon>Lymnaeoidea</taxon>
        <taxon>Planorbidae</taxon>
        <taxon>Biomphalaria</taxon>
    </lineage>
</organism>
<comment type="caution">
    <text evidence="2">The sequence shown here is derived from an EMBL/GenBank/DDBJ whole genome shotgun (WGS) entry which is preliminary data.</text>
</comment>
<reference evidence="2" key="2">
    <citation type="submission" date="2023-04" db="EMBL/GenBank/DDBJ databases">
        <authorList>
            <person name="Bu L."/>
            <person name="Lu L."/>
            <person name="Laidemitt M.R."/>
            <person name="Zhang S.M."/>
            <person name="Mutuku M."/>
            <person name="Mkoji G."/>
            <person name="Steinauer M."/>
            <person name="Loker E.S."/>
        </authorList>
    </citation>
    <scope>NUCLEOTIDE SEQUENCE</scope>
    <source>
        <strain evidence="2">KasaAsao</strain>
        <tissue evidence="2">Whole Snail</tissue>
    </source>
</reference>
<evidence type="ECO:0000313" key="3">
    <source>
        <dbReference type="Proteomes" id="UP001233172"/>
    </source>
</evidence>
<reference evidence="2" key="1">
    <citation type="journal article" date="2023" name="PLoS Negl. Trop. Dis.">
        <title>A genome sequence for Biomphalaria pfeifferi, the major vector snail for the human-infecting parasite Schistosoma mansoni.</title>
        <authorList>
            <person name="Bu L."/>
            <person name="Lu L."/>
            <person name="Laidemitt M.R."/>
            <person name="Zhang S.M."/>
            <person name="Mutuku M."/>
            <person name="Mkoji G."/>
            <person name="Steinauer M."/>
            <person name="Loker E.S."/>
        </authorList>
    </citation>
    <scope>NUCLEOTIDE SEQUENCE</scope>
    <source>
        <strain evidence="2">KasaAsao</strain>
    </source>
</reference>
<evidence type="ECO:0000313" key="2">
    <source>
        <dbReference type="EMBL" id="KAK0069467.1"/>
    </source>
</evidence>
<name>A0AAD8FLJ7_BIOPF</name>
<sequence>MSGHNYNILAASKNSSEIPSTVSPGIDLYRASFNDSELIYDWCHRSQSLSEILRDHQLPLVVKLCNDNTVKENEAPIDLQQPLLLYKEVRGIKLHARSITSRPASHDLNKTVYSPVGPDITFADTYDGFFKDLDTKDHHLLTIADVTRVMPKSFLSSKECDGFLSIQQLEGDLFQKTTLPLGLYRPLSVLEDTIAYTNKRKSHKKKLVRCLKCEDERGKHVLFPLEAKGIFYIAELNAAFVKTSLQVSQSCRIYKWTDFDVKKIKDMRVRLMHGSPPQQECQFTGLMELSHVSNEHTVVVSTMNSAPRLFEMAVTSEPFFTVALNTKDFELSDQHQKSLKFARLESENYIGRAKVKKNYGIDEVVSQT</sequence>
<protein>
    <recommendedName>
        <fullName evidence="1">CABIT domain-containing protein</fullName>
    </recommendedName>
</protein>
<dbReference type="InterPro" id="IPR025946">
    <property type="entry name" value="CABIT_dom"/>
</dbReference>
<accession>A0AAD8FLJ7</accession>
<evidence type="ECO:0000259" key="1">
    <source>
        <dbReference type="Pfam" id="PF12736"/>
    </source>
</evidence>
<feature type="domain" description="CABIT" evidence="1">
    <location>
        <begin position="58"/>
        <end position="310"/>
    </location>
</feature>
<keyword evidence="3" id="KW-1185">Reference proteome</keyword>
<gene>
    <name evidence="2" type="ORF">Bpfe_000644</name>
</gene>
<dbReference type="EMBL" id="JASAOG010000002">
    <property type="protein sequence ID" value="KAK0069467.1"/>
    <property type="molecule type" value="Genomic_DNA"/>
</dbReference>